<dbReference type="AlphaFoldDB" id="A0A6C0B0L2"/>
<evidence type="ECO:0000313" key="1">
    <source>
        <dbReference type="EMBL" id="QHS85580.1"/>
    </source>
</evidence>
<accession>A0A6C0B0L2</accession>
<organism evidence="1">
    <name type="scientific">viral metagenome</name>
    <dbReference type="NCBI Taxonomy" id="1070528"/>
    <lineage>
        <taxon>unclassified sequences</taxon>
        <taxon>metagenomes</taxon>
        <taxon>organismal metagenomes</taxon>
    </lineage>
</organism>
<proteinExistence type="predicted"/>
<protein>
    <submittedName>
        <fullName evidence="1">Uncharacterized protein</fullName>
    </submittedName>
</protein>
<reference evidence="1" key="1">
    <citation type="journal article" date="2020" name="Nature">
        <title>Giant virus diversity and host interactions through global metagenomics.</title>
        <authorList>
            <person name="Schulz F."/>
            <person name="Roux S."/>
            <person name="Paez-Espino D."/>
            <person name="Jungbluth S."/>
            <person name="Walsh D.A."/>
            <person name="Denef V.J."/>
            <person name="McMahon K.D."/>
            <person name="Konstantinidis K.T."/>
            <person name="Eloe-Fadrosh E.A."/>
            <person name="Kyrpides N.C."/>
            <person name="Woyke T."/>
        </authorList>
    </citation>
    <scope>NUCLEOTIDE SEQUENCE</scope>
    <source>
        <strain evidence="1">GVMAG-M-3300009182-78</strain>
    </source>
</reference>
<sequence>MMVIISDVIVSKIIRFIKKRWLGRRKGVPAEQAKGYQLKNKMM</sequence>
<name>A0A6C0B0L2_9ZZZZ</name>
<dbReference type="EMBL" id="MN739045">
    <property type="protein sequence ID" value="QHS85580.1"/>
    <property type="molecule type" value="Genomic_DNA"/>
</dbReference>